<dbReference type="InterPro" id="IPR025576">
    <property type="entry name" value="YwiC"/>
</dbReference>
<feature type="compositionally biased region" description="Low complexity" evidence="1">
    <location>
        <begin position="1"/>
        <end position="17"/>
    </location>
</feature>
<sequence length="305" mass="32305">MTTVPARRPAAGSAGRPTTPVVRIREADWNATRPVRAREEDRRSMASVRVHRGDRGPATPVVRGRGRASGWLPPQHGAWAMLLLPVLAAVIVTGPHPLHLLLLGALLAAYPLSYFLLLAVKTGRLRRVRPQLTAYGVVAVLCAAPVLVARPAVLAYAPLFGVLAAVNAGFAHRRRDRALVNDLAFVAQCGLLGFVVATVAEVPPAEVAGVTVVVLGYLVGTILYVKTMIRERDSVRYRWASWAYHGVAVVAAALWAPAPVAVVFAALLARAALLPGRRVTPKRVGLVEMAGTLLVLAALALSASG</sequence>
<feature type="transmembrane region" description="Helical" evidence="2">
    <location>
        <begin position="100"/>
        <end position="120"/>
    </location>
</feature>
<dbReference type="Pfam" id="PF14256">
    <property type="entry name" value="YwiC"/>
    <property type="match status" value="1"/>
</dbReference>
<dbReference type="AlphaFoldDB" id="A0A1C6TUM4"/>
<reference evidence="4" key="1">
    <citation type="submission" date="2016-06" db="EMBL/GenBank/DDBJ databases">
        <authorList>
            <person name="Varghese N."/>
            <person name="Submissions Spin"/>
        </authorList>
    </citation>
    <scope>NUCLEOTIDE SEQUENCE [LARGE SCALE GENOMIC DNA]</scope>
    <source>
        <strain evidence="4">DSM 43903</strain>
    </source>
</reference>
<gene>
    <name evidence="3" type="ORF">GA0070606_0726</name>
</gene>
<proteinExistence type="predicted"/>
<feature type="transmembrane region" description="Helical" evidence="2">
    <location>
        <begin position="77"/>
        <end position="94"/>
    </location>
</feature>
<protein>
    <submittedName>
        <fullName evidence="3">YwiC-like protein</fullName>
    </submittedName>
</protein>
<evidence type="ECO:0000256" key="1">
    <source>
        <dbReference type="SAM" id="MobiDB-lite"/>
    </source>
</evidence>
<feature type="region of interest" description="Disordered" evidence="1">
    <location>
        <begin position="1"/>
        <end position="67"/>
    </location>
</feature>
<keyword evidence="2" id="KW-0812">Transmembrane</keyword>
<organism evidence="3 4">
    <name type="scientific">Micromonospora citrea</name>
    <dbReference type="NCBI Taxonomy" id="47855"/>
    <lineage>
        <taxon>Bacteria</taxon>
        <taxon>Bacillati</taxon>
        <taxon>Actinomycetota</taxon>
        <taxon>Actinomycetes</taxon>
        <taxon>Micromonosporales</taxon>
        <taxon>Micromonosporaceae</taxon>
        <taxon>Micromonospora</taxon>
    </lineage>
</organism>
<feature type="transmembrane region" description="Helical" evidence="2">
    <location>
        <begin position="284"/>
        <end position="303"/>
    </location>
</feature>
<evidence type="ECO:0000313" key="4">
    <source>
        <dbReference type="Proteomes" id="UP000199001"/>
    </source>
</evidence>
<feature type="transmembrane region" description="Helical" evidence="2">
    <location>
        <begin position="132"/>
        <end position="148"/>
    </location>
</feature>
<keyword evidence="2" id="KW-1133">Transmembrane helix</keyword>
<keyword evidence="2" id="KW-0472">Membrane</keyword>
<evidence type="ECO:0000313" key="3">
    <source>
        <dbReference type="EMBL" id="SCL45389.1"/>
    </source>
</evidence>
<feature type="transmembrane region" description="Helical" evidence="2">
    <location>
        <begin position="154"/>
        <end position="171"/>
    </location>
</feature>
<keyword evidence="4" id="KW-1185">Reference proteome</keyword>
<feature type="transmembrane region" description="Helical" evidence="2">
    <location>
        <begin position="183"/>
        <end position="201"/>
    </location>
</feature>
<feature type="transmembrane region" description="Helical" evidence="2">
    <location>
        <begin position="246"/>
        <end position="272"/>
    </location>
</feature>
<evidence type="ECO:0000256" key="2">
    <source>
        <dbReference type="SAM" id="Phobius"/>
    </source>
</evidence>
<name>A0A1C6TUM4_9ACTN</name>
<dbReference type="STRING" id="47855.GA0070606_0726"/>
<feature type="transmembrane region" description="Helical" evidence="2">
    <location>
        <begin position="207"/>
        <end position="225"/>
    </location>
</feature>
<dbReference type="Proteomes" id="UP000199001">
    <property type="component" value="Unassembled WGS sequence"/>
</dbReference>
<accession>A0A1C6TUM4</accession>
<dbReference type="EMBL" id="FMHZ01000002">
    <property type="protein sequence ID" value="SCL45389.1"/>
    <property type="molecule type" value="Genomic_DNA"/>
</dbReference>